<gene>
    <name evidence="11" type="ORF">HKN21_05455</name>
</gene>
<keyword evidence="4" id="KW-1003">Cell membrane</keyword>
<evidence type="ECO:0000256" key="7">
    <source>
        <dbReference type="ARBA" id="ARBA00023065"/>
    </source>
</evidence>
<keyword evidence="7" id="KW-0406">Ion transport</keyword>
<dbReference type="InterPro" id="IPR050222">
    <property type="entry name" value="MATE_MdtK"/>
</dbReference>
<keyword evidence="2" id="KW-0813">Transport</keyword>
<evidence type="ECO:0000256" key="5">
    <source>
        <dbReference type="ARBA" id="ARBA00022692"/>
    </source>
</evidence>
<keyword evidence="5 10" id="KW-0812">Transmembrane</keyword>
<evidence type="ECO:0000256" key="2">
    <source>
        <dbReference type="ARBA" id="ARBA00022448"/>
    </source>
</evidence>
<evidence type="ECO:0000256" key="4">
    <source>
        <dbReference type="ARBA" id="ARBA00022475"/>
    </source>
</evidence>
<dbReference type="GO" id="GO:0006811">
    <property type="term" value="P:monoatomic ion transport"/>
    <property type="evidence" value="ECO:0007669"/>
    <property type="project" value="UniProtKB-KW"/>
</dbReference>
<comment type="caution">
    <text evidence="11">The sequence shown here is derived from an EMBL/GenBank/DDBJ whole genome shotgun (WGS) entry which is preliminary data.</text>
</comment>
<feature type="transmembrane region" description="Helical" evidence="10">
    <location>
        <begin position="20"/>
        <end position="44"/>
    </location>
</feature>
<comment type="subcellular location">
    <subcellularLocation>
        <location evidence="1">Cell membrane</location>
        <topology evidence="1">Multi-pass membrane protein</topology>
    </subcellularLocation>
</comment>
<organism evidence="11 12">
    <name type="scientific">Eiseniibacteriota bacterium</name>
    <dbReference type="NCBI Taxonomy" id="2212470"/>
    <lineage>
        <taxon>Bacteria</taxon>
        <taxon>Candidatus Eiseniibacteriota</taxon>
    </lineage>
</organism>
<feature type="transmembrane region" description="Helical" evidence="10">
    <location>
        <begin position="289"/>
        <end position="309"/>
    </location>
</feature>
<feature type="transmembrane region" description="Helical" evidence="10">
    <location>
        <begin position="244"/>
        <end position="269"/>
    </location>
</feature>
<evidence type="ECO:0000313" key="12">
    <source>
        <dbReference type="Proteomes" id="UP000547674"/>
    </source>
</evidence>
<evidence type="ECO:0000256" key="1">
    <source>
        <dbReference type="ARBA" id="ARBA00004651"/>
    </source>
</evidence>
<dbReference type="Pfam" id="PF01554">
    <property type="entry name" value="MatE"/>
    <property type="match status" value="2"/>
</dbReference>
<evidence type="ECO:0000256" key="9">
    <source>
        <dbReference type="ARBA" id="ARBA00031636"/>
    </source>
</evidence>
<evidence type="ECO:0000256" key="8">
    <source>
        <dbReference type="ARBA" id="ARBA00023136"/>
    </source>
</evidence>
<feature type="transmembrane region" description="Helical" evidence="10">
    <location>
        <begin position="56"/>
        <end position="85"/>
    </location>
</feature>
<accession>A0A7Y2H1Z8</accession>
<feature type="transmembrane region" description="Helical" evidence="10">
    <location>
        <begin position="172"/>
        <end position="195"/>
    </location>
</feature>
<keyword evidence="3" id="KW-0050">Antiport</keyword>
<dbReference type="GO" id="GO:0042910">
    <property type="term" value="F:xenobiotic transmembrane transporter activity"/>
    <property type="evidence" value="ECO:0007669"/>
    <property type="project" value="InterPro"/>
</dbReference>
<dbReference type="GO" id="GO:0015297">
    <property type="term" value="F:antiporter activity"/>
    <property type="evidence" value="ECO:0007669"/>
    <property type="project" value="UniProtKB-KW"/>
</dbReference>
<dbReference type="InterPro" id="IPR002528">
    <property type="entry name" value="MATE_fam"/>
</dbReference>
<dbReference type="EMBL" id="JABDJR010000208">
    <property type="protein sequence ID" value="NNF06187.1"/>
    <property type="molecule type" value="Genomic_DNA"/>
</dbReference>
<feature type="transmembrane region" description="Helical" evidence="10">
    <location>
        <begin position="201"/>
        <end position="223"/>
    </location>
</feature>
<name>A0A7Y2H1Z8_UNCEI</name>
<evidence type="ECO:0000313" key="11">
    <source>
        <dbReference type="EMBL" id="NNF06187.1"/>
    </source>
</evidence>
<feature type="transmembrane region" description="Helical" evidence="10">
    <location>
        <begin position="330"/>
        <end position="347"/>
    </location>
</feature>
<evidence type="ECO:0000256" key="6">
    <source>
        <dbReference type="ARBA" id="ARBA00022989"/>
    </source>
</evidence>
<feature type="transmembrane region" description="Helical" evidence="10">
    <location>
        <begin position="142"/>
        <end position="160"/>
    </location>
</feature>
<proteinExistence type="predicted"/>
<evidence type="ECO:0000256" key="10">
    <source>
        <dbReference type="SAM" id="Phobius"/>
    </source>
</evidence>
<dbReference type="CDD" id="cd13137">
    <property type="entry name" value="MATE_NorM_like"/>
    <property type="match status" value="1"/>
</dbReference>
<evidence type="ECO:0000256" key="3">
    <source>
        <dbReference type="ARBA" id="ARBA00022449"/>
    </source>
</evidence>
<dbReference type="Proteomes" id="UP000547674">
    <property type="component" value="Unassembled WGS sequence"/>
</dbReference>
<dbReference type="GO" id="GO:0005886">
    <property type="term" value="C:plasma membrane"/>
    <property type="evidence" value="ECO:0007669"/>
    <property type="project" value="UniProtKB-SubCell"/>
</dbReference>
<keyword evidence="6 10" id="KW-1133">Transmembrane helix</keyword>
<keyword evidence="8 10" id="KW-0472">Membrane</keyword>
<sequence>MDSPTSSSLRTEEILKSPHLSRLVVSLAWPVVVSMGLQGLFSVVDLFWVGRLGPEAVAAVSTAVFFSWSLIAVGEVFSIGVLALVSQHIGANDPHAAARVSWQGFLWSTLAGFVVIGIILWGATPLYKLISPDPEVQGYGAVYLRILVLASPAWFANLVFQDLFRGVGDMKTPLYVLGTALVFNMILDPLIILGIGPFPAWGVAGAAWASVLSQVLALILFLAKKRKPVPFAENRRGLKPHPKLAWQMIKIGFPLASIALVFSSVYLFMSRVAAEFGTTTLAALGLVNRIESVAFLTIHGLGLATATLVGQNIGARQYQRAALFAKRANWIGTGVGLLAGILCFVIPEQMMAIFTNDRDTIEEGARFLRIISWCLIPQAWELVLEGAFSGAGHTLPAMLISVPLSVVRVPIAWLAAVVFGMGPAGIWWTISITAAIRGSLMLWWWRRDSWQTGVDLDIART</sequence>
<dbReference type="AlphaFoldDB" id="A0A7Y2H1Z8"/>
<protein>
    <recommendedName>
        <fullName evidence="9">Multidrug-efflux transporter</fullName>
    </recommendedName>
</protein>
<dbReference type="PANTHER" id="PTHR43298">
    <property type="entry name" value="MULTIDRUG RESISTANCE PROTEIN NORM-RELATED"/>
    <property type="match status" value="1"/>
</dbReference>
<dbReference type="NCBIfam" id="TIGR00797">
    <property type="entry name" value="matE"/>
    <property type="match status" value="1"/>
</dbReference>
<dbReference type="PANTHER" id="PTHR43298:SF2">
    <property type="entry name" value="FMN_FAD EXPORTER YEEO-RELATED"/>
    <property type="match status" value="1"/>
</dbReference>
<reference evidence="11 12" key="1">
    <citation type="submission" date="2020-03" db="EMBL/GenBank/DDBJ databases">
        <title>Metabolic flexibility allows generalist bacteria to become dominant in a frequently disturbed ecosystem.</title>
        <authorList>
            <person name="Chen Y.-J."/>
            <person name="Leung P.M."/>
            <person name="Bay S.K."/>
            <person name="Hugenholtz P."/>
            <person name="Kessler A.J."/>
            <person name="Shelley G."/>
            <person name="Waite D.W."/>
            <person name="Cook P.L."/>
            <person name="Greening C."/>
        </authorList>
    </citation>
    <scope>NUCLEOTIDE SEQUENCE [LARGE SCALE GENOMIC DNA]</scope>
    <source>
        <strain evidence="11">SS_bin_28</strain>
    </source>
</reference>
<dbReference type="PIRSF" id="PIRSF006603">
    <property type="entry name" value="DinF"/>
    <property type="match status" value="1"/>
</dbReference>
<feature type="transmembrane region" description="Helical" evidence="10">
    <location>
        <begin position="105"/>
        <end position="122"/>
    </location>
</feature>
<dbReference type="InterPro" id="IPR048279">
    <property type="entry name" value="MdtK-like"/>
</dbReference>